<dbReference type="PROSITE" id="PS50097">
    <property type="entry name" value="BTB"/>
    <property type="match status" value="1"/>
</dbReference>
<organism evidence="2 3">
    <name type="scientific">Pterulicium gracile</name>
    <dbReference type="NCBI Taxonomy" id="1884261"/>
    <lineage>
        <taxon>Eukaryota</taxon>
        <taxon>Fungi</taxon>
        <taxon>Dikarya</taxon>
        <taxon>Basidiomycota</taxon>
        <taxon>Agaricomycotina</taxon>
        <taxon>Agaricomycetes</taxon>
        <taxon>Agaricomycetidae</taxon>
        <taxon>Agaricales</taxon>
        <taxon>Pleurotineae</taxon>
        <taxon>Pterulaceae</taxon>
        <taxon>Pterulicium</taxon>
    </lineage>
</organism>
<dbReference type="SMART" id="SM00225">
    <property type="entry name" value="BTB"/>
    <property type="match status" value="1"/>
</dbReference>
<dbReference type="OrthoDB" id="3184970at2759"/>
<dbReference type="Gene3D" id="3.30.710.10">
    <property type="entry name" value="Potassium Channel Kv1.1, Chain A"/>
    <property type="match status" value="1"/>
</dbReference>
<name>A0A5C3QGK8_9AGAR</name>
<proteinExistence type="predicted"/>
<dbReference type="InterPro" id="IPR011333">
    <property type="entry name" value="SKP1/BTB/POZ_sf"/>
</dbReference>
<keyword evidence="3" id="KW-1185">Reference proteome</keyword>
<dbReference type="InterPro" id="IPR000210">
    <property type="entry name" value="BTB/POZ_dom"/>
</dbReference>
<protein>
    <recommendedName>
        <fullName evidence="1">BTB domain-containing protein</fullName>
    </recommendedName>
</protein>
<evidence type="ECO:0000313" key="2">
    <source>
        <dbReference type="EMBL" id="TFL01146.1"/>
    </source>
</evidence>
<dbReference type="SUPFAM" id="SSF54695">
    <property type="entry name" value="POZ domain"/>
    <property type="match status" value="1"/>
</dbReference>
<accession>A0A5C3QGK8</accession>
<dbReference type="Pfam" id="PF00651">
    <property type="entry name" value="BTB"/>
    <property type="match status" value="1"/>
</dbReference>
<evidence type="ECO:0000259" key="1">
    <source>
        <dbReference type="PROSITE" id="PS50097"/>
    </source>
</evidence>
<evidence type="ECO:0000313" key="3">
    <source>
        <dbReference type="Proteomes" id="UP000305067"/>
    </source>
</evidence>
<dbReference type="Proteomes" id="UP000305067">
    <property type="component" value="Unassembled WGS sequence"/>
</dbReference>
<dbReference type="AlphaFoldDB" id="A0A5C3QGK8"/>
<feature type="domain" description="BTB" evidence="1">
    <location>
        <begin position="19"/>
        <end position="84"/>
    </location>
</feature>
<sequence>MLCAYSAVLSAVPALDSTADLILRSVDGLTLHVHKKNLAQHSNIFGDAAGFSGSDDAEERKPDVEEVPLTEKGDILELLLQFMYRRAQPDVSELDFDQAFALAEAAEKYQVFSATQVCRMSMGLVHANKHPLEVLNYAGVHGYDDIAAKSAFKTYGLPLAKVQAVLNRDNLHRWVRNVTMIRRFGN</sequence>
<dbReference type="EMBL" id="ML178826">
    <property type="protein sequence ID" value="TFL01146.1"/>
    <property type="molecule type" value="Genomic_DNA"/>
</dbReference>
<reference evidence="2 3" key="1">
    <citation type="journal article" date="2019" name="Nat. Ecol. Evol.">
        <title>Megaphylogeny resolves global patterns of mushroom evolution.</title>
        <authorList>
            <person name="Varga T."/>
            <person name="Krizsan K."/>
            <person name="Foldi C."/>
            <person name="Dima B."/>
            <person name="Sanchez-Garcia M."/>
            <person name="Sanchez-Ramirez S."/>
            <person name="Szollosi G.J."/>
            <person name="Szarkandi J.G."/>
            <person name="Papp V."/>
            <person name="Albert L."/>
            <person name="Andreopoulos W."/>
            <person name="Angelini C."/>
            <person name="Antonin V."/>
            <person name="Barry K.W."/>
            <person name="Bougher N.L."/>
            <person name="Buchanan P."/>
            <person name="Buyck B."/>
            <person name="Bense V."/>
            <person name="Catcheside P."/>
            <person name="Chovatia M."/>
            <person name="Cooper J."/>
            <person name="Damon W."/>
            <person name="Desjardin D."/>
            <person name="Finy P."/>
            <person name="Geml J."/>
            <person name="Haridas S."/>
            <person name="Hughes K."/>
            <person name="Justo A."/>
            <person name="Karasinski D."/>
            <person name="Kautmanova I."/>
            <person name="Kiss B."/>
            <person name="Kocsube S."/>
            <person name="Kotiranta H."/>
            <person name="LaButti K.M."/>
            <person name="Lechner B.E."/>
            <person name="Liimatainen K."/>
            <person name="Lipzen A."/>
            <person name="Lukacs Z."/>
            <person name="Mihaltcheva S."/>
            <person name="Morgado L.N."/>
            <person name="Niskanen T."/>
            <person name="Noordeloos M.E."/>
            <person name="Ohm R.A."/>
            <person name="Ortiz-Santana B."/>
            <person name="Ovrebo C."/>
            <person name="Racz N."/>
            <person name="Riley R."/>
            <person name="Savchenko A."/>
            <person name="Shiryaev A."/>
            <person name="Soop K."/>
            <person name="Spirin V."/>
            <person name="Szebenyi C."/>
            <person name="Tomsovsky M."/>
            <person name="Tulloss R.E."/>
            <person name="Uehling J."/>
            <person name="Grigoriev I.V."/>
            <person name="Vagvolgyi C."/>
            <person name="Papp T."/>
            <person name="Martin F.M."/>
            <person name="Miettinen O."/>
            <person name="Hibbett D.S."/>
            <person name="Nagy L.G."/>
        </authorList>
    </citation>
    <scope>NUCLEOTIDE SEQUENCE [LARGE SCALE GENOMIC DNA]</scope>
    <source>
        <strain evidence="2 3">CBS 309.79</strain>
    </source>
</reference>
<dbReference type="STRING" id="1884261.A0A5C3QGK8"/>
<dbReference type="CDD" id="cd18186">
    <property type="entry name" value="BTB_POZ_ZBTB_KLHL-like"/>
    <property type="match status" value="1"/>
</dbReference>
<gene>
    <name evidence="2" type="ORF">BDV98DRAFT_508007</name>
</gene>